<evidence type="ECO:0000256" key="2">
    <source>
        <dbReference type="ARBA" id="ARBA00022553"/>
    </source>
</evidence>
<dbReference type="InterPro" id="IPR045851">
    <property type="entry name" value="AMP-bd_C_sf"/>
</dbReference>
<dbReference type="InterPro" id="IPR006162">
    <property type="entry name" value="Ppantetheine_attach_site"/>
</dbReference>
<dbReference type="EMBL" id="VFPS01000008">
    <property type="protein sequence ID" value="TQM90241.1"/>
    <property type="molecule type" value="Genomic_DNA"/>
</dbReference>
<dbReference type="OrthoDB" id="2472181at2"/>
<proteinExistence type="predicted"/>
<dbReference type="GO" id="GO:0031177">
    <property type="term" value="F:phosphopantetheine binding"/>
    <property type="evidence" value="ECO:0007669"/>
    <property type="project" value="InterPro"/>
</dbReference>
<dbReference type="PANTHER" id="PTHR44845">
    <property type="entry name" value="CARRIER DOMAIN-CONTAINING PROTEIN"/>
    <property type="match status" value="1"/>
</dbReference>
<dbReference type="Gene3D" id="3.40.50.1820">
    <property type="entry name" value="alpha/beta hydrolase"/>
    <property type="match status" value="1"/>
</dbReference>
<dbReference type="Pfam" id="PF00501">
    <property type="entry name" value="AMP-binding"/>
    <property type="match status" value="1"/>
</dbReference>
<evidence type="ECO:0000259" key="3">
    <source>
        <dbReference type="PROSITE" id="PS50075"/>
    </source>
</evidence>
<organism evidence="4 5">
    <name type="scientific">Microbacterium lacticum</name>
    <dbReference type="NCBI Taxonomy" id="33885"/>
    <lineage>
        <taxon>Bacteria</taxon>
        <taxon>Bacillati</taxon>
        <taxon>Actinomycetota</taxon>
        <taxon>Actinomycetes</taxon>
        <taxon>Micrococcales</taxon>
        <taxon>Microbacteriaceae</taxon>
        <taxon>Microbacterium</taxon>
    </lineage>
</organism>
<dbReference type="PROSITE" id="PS00012">
    <property type="entry name" value="PHOSPHOPANTETHEINE"/>
    <property type="match status" value="1"/>
</dbReference>
<dbReference type="Proteomes" id="UP000319804">
    <property type="component" value="Unassembled WGS sequence"/>
</dbReference>
<dbReference type="PROSITE" id="PS50075">
    <property type="entry name" value="CARRIER"/>
    <property type="match status" value="1"/>
</dbReference>
<name>A0A4Y3UNR5_9MICO</name>
<evidence type="ECO:0000313" key="5">
    <source>
        <dbReference type="Proteomes" id="UP000319804"/>
    </source>
</evidence>
<gene>
    <name evidence="4" type="ORF">FHX68_3045</name>
</gene>
<reference evidence="4 5" key="1">
    <citation type="submission" date="2019-06" db="EMBL/GenBank/DDBJ databases">
        <title>Sequencing the genomes of 1000 actinobacteria strains.</title>
        <authorList>
            <person name="Klenk H.-P."/>
        </authorList>
    </citation>
    <scope>NUCLEOTIDE SEQUENCE [LARGE SCALE GENOMIC DNA]</scope>
    <source>
        <strain evidence="4 5">DSM 20427</strain>
    </source>
</reference>
<dbReference type="AlphaFoldDB" id="A0A4Y3UNR5"/>
<dbReference type="PROSITE" id="PS00455">
    <property type="entry name" value="AMP_BINDING"/>
    <property type="match status" value="1"/>
</dbReference>
<dbReference type="InterPro" id="IPR029058">
    <property type="entry name" value="AB_hydrolase_fold"/>
</dbReference>
<dbReference type="Gene3D" id="3.40.50.12780">
    <property type="entry name" value="N-terminal domain of ligase-like"/>
    <property type="match status" value="1"/>
</dbReference>
<dbReference type="InterPro" id="IPR042099">
    <property type="entry name" value="ANL_N_sf"/>
</dbReference>
<dbReference type="NCBIfam" id="TIGR01733">
    <property type="entry name" value="AA-adenyl-dom"/>
    <property type="match status" value="1"/>
</dbReference>
<dbReference type="InterPro" id="IPR010071">
    <property type="entry name" value="AA_adenyl_dom"/>
</dbReference>
<accession>A0A4Y3UNR5</accession>
<dbReference type="Gene3D" id="3.30.300.30">
    <property type="match status" value="1"/>
</dbReference>
<dbReference type="Pfam" id="PF13193">
    <property type="entry name" value="AMP-binding_C"/>
    <property type="match status" value="1"/>
</dbReference>
<dbReference type="Pfam" id="PF00550">
    <property type="entry name" value="PP-binding"/>
    <property type="match status" value="1"/>
</dbReference>
<dbReference type="SUPFAM" id="SSF56801">
    <property type="entry name" value="Acetyl-CoA synthetase-like"/>
    <property type="match status" value="1"/>
</dbReference>
<evidence type="ECO:0000313" key="4">
    <source>
        <dbReference type="EMBL" id="TQM90241.1"/>
    </source>
</evidence>
<evidence type="ECO:0000256" key="1">
    <source>
        <dbReference type="ARBA" id="ARBA00022450"/>
    </source>
</evidence>
<dbReference type="InterPro" id="IPR020845">
    <property type="entry name" value="AMP-binding_CS"/>
</dbReference>
<keyword evidence="2" id="KW-0597">Phosphoprotein</keyword>
<dbReference type="PANTHER" id="PTHR44845:SF6">
    <property type="entry name" value="BETA-ALANINE-ACTIVATING ENZYME"/>
    <property type="match status" value="1"/>
</dbReference>
<dbReference type="InterPro" id="IPR000873">
    <property type="entry name" value="AMP-dep_synth/lig_dom"/>
</dbReference>
<dbReference type="InterPro" id="IPR020806">
    <property type="entry name" value="PKS_PP-bd"/>
</dbReference>
<keyword evidence="5" id="KW-1185">Reference proteome</keyword>
<dbReference type="SUPFAM" id="SSF47336">
    <property type="entry name" value="ACP-like"/>
    <property type="match status" value="1"/>
</dbReference>
<dbReference type="InterPro" id="IPR025110">
    <property type="entry name" value="AMP-bd_C"/>
</dbReference>
<dbReference type="InterPro" id="IPR036736">
    <property type="entry name" value="ACP-like_sf"/>
</dbReference>
<feature type="domain" description="Carrier" evidence="3">
    <location>
        <begin position="536"/>
        <end position="612"/>
    </location>
</feature>
<dbReference type="InterPro" id="IPR009081">
    <property type="entry name" value="PP-bd_ACP"/>
</dbReference>
<protein>
    <submittedName>
        <fullName evidence="4">Amino acid adenylation domain-containing protein</fullName>
    </submittedName>
</protein>
<dbReference type="CDD" id="cd05930">
    <property type="entry name" value="A_NRPS"/>
    <property type="match status" value="1"/>
</dbReference>
<dbReference type="SMART" id="SM00823">
    <property type="entry name" value="PKS_PP"/>
    <property type="match status" value="1"/>
</dbReference>
<sequence length="637" mass="68732">MNKAMNIQEQAQRKPMMTTAFVPTHAAFFLTAERAPATPALIEADGITSYSALAERAGAVAAGLRQRGIGRGTIVPILSSRPAEVVAAMLGAWSIGAVPAPLDATAPFEQVLQRLFVISPEWILEGTLPDDVEVQLDERYSVPGRISFAEIVDDAGQTPAVRIDADDPAYLTFTSGSTGTPKGIVGRHTGITHFLDWERERTGAGEGTRVSVLTSPAFDAFLRDAFLPLTSGGSAVIPTASERQDASALLTWIAAQEIRVTHMVPSLFATLVDAAERSATDLPALEWVLLSGEVLRPELVARWQALPGVHARLINLYGPSETTMTKLFHLVDERDATRASVPIGAPMPGVGVVLLNEAGRPVADGLAGELVIRTPYMSLGYYNAPNETKERFVPNPLRDDPEDVVYRTGDRARRSPEGELEFLGRTDRQVKRAGVRIELDEVEGLFAQAPGVREAAVMAWPTQGGDREDTYLAAYVVPDRKLDPAVVRSFLARRLPEQALPAVLTPVDALPRTISGKVDRTALPEPVATRTGPAVSPRTPTEEIVLGLWQRVLPTAIDVGVTDDFFEVGGHSLLVMRLLSLLNDELGAQVQLGDFLKRPTIEALAELVEDEMMADLSSDDSLLSELLDDRTSSGIEA</sequence>
<comment type="caution">
    <text evidence="4">The sequence shown here is derived from an EMBL/GenBank/DDBJ whole genome shotgun (WGS) entry which is preliminary data.</text>
</comment>
<keyword evidence="1" id="KW-0596">Phosphopantetheine</keyword>